<keyword evidence="6" id="KW-1185">Reference proteome</keyword>
<reference evidence="5" key="1">
    <citation type="submission" date="2020-09" db="EMBL/GenBank/DDBJ databases">
        <title>A novel bacterium of genus Neiella, isolated from South China Sea.</title>
        <authorList>
            <person name="Huang H."/>
            <person name="Mo K."/>
            <person name="Hu Y."/>
        </authorList>
    </citation>
    <scope>NUCLEOTIDE SEQUENCE</scope>
    <source>
        <strain evidence="5">HB171785</strain>
    </source>
</reference>
<dbReference type="SFLD" id="SFLDS00003">
    <property type="entry name" value="Haloacid_Dehalogenase"/>
    <property type="match status" value="1"/>
</dbReference>
<dbReference type="InterPro" id="IPR041492">
    <property type="entry name" value="HAD_2"/>
</dbReference>
<dbReference type="Pfam" id="PF13419">
    <property type="entry name" value="HAD_2"/>
    <property type="match status" value="1"/>
</dbReference>
<dbReference type="SFLD" id="SFLDG01129">
    <property type="entry name" value="C1.5:_HAD__Beta-PGM__Phosphata"/>
    <property type="match status" value="1"/>
</dbReference>
<accession>A0A8J6QV78</accession>
<dbReference type="GO" id="GO:0006281">
    <property type="term" value="P:DNA repair"/>
    <property type="evidence" value="ECO:0007669"/>
    <property type="project" value="TreeGrafter"/>
</dbReference>
<dbReference type="InterPro" id="IPR036412">
    <property type="entry name" value="HAD-like_sf"/>
</dbReference>
<dbReference type="PANTHER" id="PTHR43434:SF23">
    <property type="entry name" value="PHOSPHOGLYCOLATE PHOSPHATASE"/>
    <property type="match status" value="1"/>
</dbReference>
<dbReference type="Proteomes" id="UP000638014">
    <property type="component" value="Unassembled WGS sequence"/>
</dbReference>
<keyword evidence="3" id="KW-0460">Magnesium</keyword>
<dbReference type="GO" id="GO:0005829">
    <property type="term" value="C:cytosol"/>
    <property type="evidence" value="ECO:0007669"/>
    <property type="project" value="TreeGrafter"/>
</dbReference>
<proteinExistence type="predicted"/>
<dbReference type="InterPro" id="IPR006439">
    <property type="entry name" value="HAD-SF_hydro_IA"/>
</dbReference>
<dbReference type="InterPro" id="IPR023198">
    <property type="entry name" value="PGP-like_dom2"/>
</dbReference>
<dbReference type="PANTHER" id="PTHR43434">
    <property type="entry name" value="PHOSPHOGLYCOLATE PHOSPHATASE"/>
    <property type="match status" value="1"/>
</dbReference>
<evidence type="ECO:0000256" key="4">
    <source>
        <dbReference type="ARBA" id="ARBA00023277"/>
    </source>
</evidence>
<organism evidence="5 6">
    <name type="scientific">Neiella litorisoli</name>
    <dbReference type="NCBI Taxonomy" id="2771431"/>
    <lineage>
        <taxon>Bacteria</taxon>
        <taxon>Pseudomonadati</taxon>
        <taxon>Pseudomonadota</taxon>
        <taxon>Gammaproteobacteria</taxon>
        <taxon>Alteromonadales</taxon>
        <taxon>Echinimonadaceae</taxon>
        <taxon>Neiella</taxon>
    </lineage>
</organism>
<dbReference type="InterPro" id="IPR050155">
    <property type="entry name" value="HAD-like_hydrolase_sf"/>
</dbReference>
<dbReference type="SFLD" id="SFLDG01135">
    <property type="entry name" value="C1.5.6:_HAD__Beta-PGM__Phospha"/>
    <property type="match status" value="1"/>
</dbReference>
<dbReference type="Gene3D" id="1.10.150.240">
    <property type="entry name" value="Putative phosphatase, domain 2"/>
    <property type="match status" value="1"/>
</dbReference>
<comment type="caution">
    <text evidence="5">The sequence shown here is derived from an EMBL/GenBank/DDBJ whole genome shotgun (WGS) entry which is preliminary data.</text>
</comment>
<evidence type="ECO:0000256" key="2">
    <source>
        <dbReference type="ARBA" id="ARBA00022801"/>
    </source>
</evidence>
<protein>
    <submittedName>
        <fullName evidence="5">HAD-IA family hydrolase</fullName>
    </submittedName>
</protein>
<sequence length="216" mass="23625">MTKAVLFDLDGTLLDTAPDLVTALNKVLTAVGEPVSDYEHVCDFASHGAIGLLRRALGDRLEQFDIAPLRQMLLDFYADDIASGTLVYPGIDSLINELDQRQIPWGIVTNKPAFLTDALLPHYPLFGQCKVVISGDTCGVAKPHPLPMTTAAEAIAMVPSEIIYVGDAERDMEAGNKVNMTTLLAKWGYIDVEDKIDDWGADGMVEHPTEILNWLK</sequence>
<name>A0A8J6QV78_9GAMM</name>
<keyword evidence="2 5" id="KW-0378">Hydrolase</keyword>
<dbReference type="Gene3D" id="3.40.50.1000">
    <property type="entry name" value="HAD superfamily/HAD-like"/>
    <property type="match status" value="1"/>
</dbReference>
<evidence type="ECO:0000256" key="1">
    <source>
        <dbReference type="ARBA" id="ARBA00022723"/>
    </source>
</evidence>
<dbReference type="SUPFAM" id="SSF56784">
    <property type="entry name" value="HAD-like"/>
    <property type="match status" value="1"/>
</dbReference>
<dbReference type="InterPro" id="IPR023214">
    <property type="entry name" value="HAD_sf"/>
</dbReference>
<dbReference type="NCBIfam" id="TIGR01509">
    <property type="entry name" value="HAD-SF-IA-v3"/>
    <property type="match status" value="1"/>
</dbReference>
<dbReference type="GO" id="GO:0008967">
    <property type="term" value="F:phosphoglycolate phosphatase activity"/>
    <property type="evidence" value="ECO:0007669"/>
    <property type="project" value="TreeGrafter"/>
</dbReference>
<evidence type="ECO:0000313" key="5">
    <source>
        <dbReference type="EMBL" id="MBD1391012.1"/>
    </source>
</evidence>
<evidence type="ECO:0000256" key="3">
    <source>
        <dbReference type="ARBA" id="ARBA00022842"/>
    </source>
</evidence>
<dbReference type="RefSeq" id="WP_191146072.1">
    <property type="nucleotide sequence ID" value="NZ_JACXAF010000026.1"/>
</dbReference>
<dbReference type="GO" id="GO:0046872">
    <property type="term" value="F:metal ion binding"/>
    <property type="evidence" value="ECO:0007669"/>
    <property type="project" value="UniProtKB-KW"/>
</dbReference>
<dbReference type="AlphaFoldDB" id="A0A8J6QV78"/>
<gene>
    <name evidence="5" type="ORF">IC617_16405</name>
</gene>
<evidence type="ECO:0000313" key="6">
    <source>
        <dbReference type="Proteomes" id="UP000638014"/>
    </source>
</evidence>
<dbReference type="NCBIfam" id="TIGR01549">
    <property type="entry name" value="HAD-SF-IA-v1"/>
    <property type="match status" value="1"/>
</dbReference>
<keyword evidence="4" id="KW-0119">Carbohydrate metabolism</keyword>
<keyword evidence="1" id="KW-0479">Metal-binding</keyword>
<dbReference type="EMBL" id="JACXAF010000026">
    <property type="protein sequence ID" value="MBD1391012.1"/>
    <property type="molecule type" value="Genomic_DNA"/>
</dbReference>
<dbReference type="PRINTS" id="PR00413">
    <property type="entry name" value="HADHALOGNASE"/>
</dbReference>